<evidence type="ECO:0000313" key="2">
    <source>
        <dbReference type="Proteomes" id="UP000076738"/>
    </source>
</evidence>
<organism evidence="1 2">
    <name type="scientific">Calocera viscosa (strain TUFC12733)</name>
    <dbReference type="NCBI Taxonomy" id="1330018"/>
    <lineage>
        <taxon>Eukaryota</taxon>
        <taxon>Fungi</taxon>
        <taxon>Dikarya</taxon>
        <taxon>Basidiomycota</taxon>
        <taxon>Agaricomycotina</taxon>
        <taxon>Dacrymycetes</taxon>
        <taxon>Dacrymycetales</taxon>
        <taxon>Dacrymycetaceae</taxon>
        <taxon>Calocera</taxon>
    </lineage>
</organism>
<dbReference type="EMBL" id="KV417279">
    <property type="protein sequence ID" value="KZO97561.1"/>
    <property type="molecule type" value="Genomic_DNA"/>
</dbReference>
<sequence length="100" mass="10899">MPSLLIAFVTRHPANGATRADHGCALVRRLTSPRRRSSSSVSRYCVRLRPGTAVPRRSISVSGYFLDSSACPRLTKLAVPLSWLSILSEALQALRACFVS</sequence>
<gene>
    <name evidence="1" type="ORF">CALVIDRAFT_73102</name>
</gene>
<reference evidence="1 2" key="1">
    <citation type="journal article" date="2016" name="Mol. Biol. Evol.">
        <title>Comparative Genomics of Early-Diverging Mushroom-Forming Fungi Provides Insights into the Origins of Lignocellulose Decay Capabilities.</title>
        <authorList>
            <person name="Nagy L.G."/>
            <person name="Riley R."/>
            <person name="Tritt A."/>
            <person name="Adam C."/>
            <person name="Daum C."/>
            <person name="Floudas D."/>
            <person name="Sun H."/>
            <person name="Yadav J.S."/>
            <person name="Pangilinan J."/>
            <person name="Larsson K.H."/>
            <person name="Matsuura K."/>
            <person name="Barry K."/>
            <person name="Labutti K."/>
            <person name="Kuo R."/>
            <person name="Ohm R.A."/>
            <person name="Bhattacharya S.S."/>
            <person name="Shirouzu T."/>
            <person name="Yoshinaga Y."/>
            <person name="Martin F.M."/>
            <person name="Grigoriev I.V."/>
            <person name="Hibbett D.S."/>
        </authorList>
    </citation>
    <scope>NUCLEOTIDE SEQUENCE [LARGE SCALE GENOMIC DNA]</scope>
    <source>
        <strain evidence="1 2">TUFC12733</strain>
    </source>
</reference>
<dbReference type="Proteomes" id="UP000076738">
    <property type="component" value="Unassembled WGS sequence"/>
</dbReference>
<dbReference type="AlphaFoldDB" id="A0A167NCA3"/>
<keyword evidence="2" id="KW-1185">Reference proteome</keyword>
<evidence type="ECO:0000313" key="1">
    <source>
        <dbReference type="EMBL" id="KZO97561.1"/>
    </source>
</evidence>
<proteinExistence type="predicted"/>
<protein>
    <submittedName>
        <fullName evidence="1">Uncharacterized protein</fullName>
    </submittedName>
</protein>
<accession>A0A167NCA3</accession>
<name>A0A167NCA3_CALVF</name>